<evidence type="ECO:0000259" key="1">
    <source>
        <dbReference type="Pfam" id="PF12844"/>
    </source>
</evidence>
<proteinExistence type="predicted"/>
<dbReference type="Proteomes" id="UP000777661">
    <property type="component" value="Unassembled WGS sequence"/>
</dbReference>
<name>A0ABS7RDC5_9HYPH</name>
<gene>
    <name evidence="2" type="ORF">KVG22_20020</name>
</gene>
<evidence type="ECO:0000313" key="2">
    <source>
        <dbReference type="EMBL" id="MBY8918898.1"/>
    </source>
</evidence>
<accession>A0ABS7RDC5</accession>
<sequence>MKIEVTKDWCEAMARQEADVEVGAGLIAADPIFNGEAAHDTTFDESRIALGRFVHLMRRRDKLSLEALAERADVDLAELMSIEFDAHYLPESRTLYQLAHTFKVSHKKLMGLSGLTKPKDVQYVEEAVRYAARSESIETLSAEEQAALEGLISVLSEK</sequence>
<evidence type="ECO:0000313" key="3">
    <source>
        <dbReference type="Proteomes" id="UP000777661"/>
    </source>
</evidence>
<dbReference type="EMBL" id="JAHSQO010000008">
    <property type="protein sequence ID" value="MBY8918898.1"/>
    <property type="molecule type" value="Genomic_DNA"/>
</dbReference>
<reference evidence="2 3" key="1">
    <citation type="submission" date="2021-06" db="EMBL/GenBank/DDBJ databases">
        <title>Nitratireductor porphyridii sp. nov., isolated from a small marine red alga, Porphyridium purpureum in South Korea.</title>
        <authorList>
            <person name="Kim K.H."/>
            <person name="Kristyanto S."/>
            <person name="Jeon C.O."/>
        </authorList>
    </citation>
    <scope>NUCLEOTIDE SEQUENCE [LARGE SCALE GENOMIC DNA]</scope>
    <source>
        <strain evidence="2 3">R6</strain>
    </source>
</reference>
<dbReference type="InterPro" id="IPR010982">
    <property type="entry name" value="Lambda_DNA-bd_dom_sf"/>
</dbReference>
<dbReference type="RefSeq" id="WP_009452556.1">
    <property type="nucleotide sequence ID" value="NZ_CBDDPV010000002.1"/>
</dbReference>
<comment type="caution">
    <text evidence="2">The sequence shown here is derived from an EMBL/GenBank/DDBJ whole genome shotgun (WGS) entry which is preliminary data.</text>
</comment>
<keyword evidence="3" id="KW-1185">Reference proteome</keyword>
<protein>
    <submittedName>
        <fullName evidence="2">Helix-turn-helix domain-containing protein</fullName>
    </submittedName>
</protein>
<feature type="domain" description="HTH cro/C1-type" evidence="1">
    <location>
        <begin position="51"/>
        <end position="110"/>
    </location>
</feature>
<dbReference type="InterPro" id="IPR001387">
    <property type="entry name" value="Cro/C1-type_HTH"/>
</dbReference>
<organism evidence="2 3">
    <name type="scientific">Nitratireductor rhodophyticola</name>
    <dbReference type="NCBI Taxonomy" id="2854036"/>
    <lineage>
        <taxon>Bacteria</taxon>
        <taxon>Pseudomonadati</taxon>
        <taxon>Pseudomonadota</taxon>
        <taxon>Alphaproteobacteria</taxon>
        <taxon>Hyphomicrobiales</taxon>
        <taxon>Phyllobacteriaceae</taxon>
        <taxon>Nitratireductor</taxon>
    </lineage>
</organism>
<dbReference type="Pfam" id="PF12844">
    <property type="entry name" value="HTH_19"/>
    <property type="match status" value="1"/>
</dbReference>
<dbReference type="Gene3D" id="1.10.260.40">
    <property type="entry name" value="lambda repressor-like DNA-binding domains"/>
    <property type="match status" value="1"/>
</dbReference>
<dbReference type="SUPFAM" id="SSF47413">
    <property type="entry name" value="lambda repressor-like DNA-binding domains"/>
    <property type="match status" value="1"/>
</dbReference>